<organism evidence="6 7">
    <name type="scientific">Megasphaera massiliensis</name>
    <dbReference type="NCBI Taxonomy" id="1232428"/>
    <lineage>
        <taxon>Bacteria</taxon>
        <taxon>Bacillati</taxon>
        <taxon>Bacillota</taxon>
        <taxon>Negativicutes</taxon>
        <taxon>Veillonellales</taxon>
        <taxon>Veillonellaceae</taxon>
        <taxon>Megasphaera</taxon>
    </lineage>
</organism>
<dbReference type="InterPro" id="IPR007197">
    <property type="entry name" value="rSAM"/>
</dbReference>
<evidence type="ECO:0000313" key="6">
    <source>
        <dbReference type="EMBL" id="MCQ5342915.1"/>
    </source>
</evidence>
<dbReference type="CDD" id="cd01335">
    <property type="entry name" value="Radical_SAM"/>
    <property type="match status" value="1"/>
</dbReference>
<dbReference type="NCBIfam" id="TIGR04085">
    <property type="entry name" value="rSAM_more_4Fe4S"/>
    <property type="match status" value="1"/>
</dbReference>
<keyword evidence="1" id="KW-0949">S-adenosyl-L-methionine</keyword>
<dbReference type="SUPFAM" id="SSF102114">
    <property type="entry name" value="Radical SAM enzymes"/>
    <property type="match status" value="1"/>
</dbReference>
<dbReference type="PROSITE" id="PS51918">
    <property type="entry name" value="RADICAL_SAM"/>
    <property type="match status" value="1"/>
</dbReference>
<dbReference type="SFLD" id="SFLDG01067">
    <property type="entry name" value="SPASM/twitch_domain_containing"/>
    <property type="match status" value="1"/>
</dbReference>
<comment type="caution">
    <text evidence="6">The sequence shown here is derived from an EMBL/GenBank/DDBJ whole genome shotgun (WGS) entry which is preliminary data.</text>
</comment>
<keyword evidence="7" id="KW-1185">Reference proteome</keyword>
<evidence type="ECO:0000256" key="2">
    <source>
        <dbReference type="ARBA" id="ARBA00022723"/>
    </source>
</evidence>
<proteinExistence type="predicted"/>
<dbReference type="InterPro" id="IPR050377">
    <property type="entry name" value="Radical_SAM_PqqE_MftC-like"/>
</dbReference>
<dbReference type="InterPro" id="IPR023885">
    <property type="entry name" value="4Fe4S-binding_SPASM_dom"/>
</dbReference>
<protein>
    <submittedName>
        <fullName evidence="6">Radical SAM protein</fullName>
    </submittedName>
</protein>
<evidence type="ECO:0000256" key="1">
    <source>
        <dbReference type="ARBA" id="ARBA00022691"/>
    </source>
</evidence>
<dbReference type="InterPro" id="IPR058240">
    <property type="entry name" value="rSAM_sf"/>
</dbReference>
<sequence>MTIENEEIYDDEVVEREIDLSKTYSLPREICIVEYKNVYLAIYTKGVLWIVLQNDEELTIFNLIRNGVNLENLFENYSEEAVLNVVMQIEAKKFDSPRINEFDEKTVYIYLTNNCNQRCRHCYMYAGDIKVEEVNFEKWIPVLNTLAEAGCEGVTFTGGEVTVYKGFGKLVEYAHNIGLAVTVLSNGILWNEKMVESLSPFIDEIQISIDGYDAKSYYSVRKYDGFDKAMNCIELFSNTGTKVSMAVTPLFENLDLFIDKFEPFAKDFLNTHPNVFIKLNHELIMGREVKTTDEENREYRTKLKKLVERLYPEYYTETFVLNYENKALRRNCGFGGISIAANGDIYWCNRIHELNSTMNVFKCDMNTIFEKSKWVKENTSVDNTAGCMNCAVKYICGGECRMKYEGIQNVENHLGLWDCKCGGKEHLYEKMIRSNEYFFEG</sequence>
<evidence type="ECO:0000313" key="7">
    <source>
        <dbReference type="Proteomes" id="UP001206692"/>
    </source>
</evidence>
<gene>
    <name evidence="6" type="ORF">NE675_07770</name>
</gene>
<keyword evidence="3" id="KW-0408">Iron</keyword>
<evidence type="ECO:0000256" key="4">
    <source>
        <dbReference type="ARBA" id="ARBA00023014"/>
    </source>
</evidence>
<dbReference type="PANTHER" id="PTHR11228">
    <property type="entry name" value="RADICAL SAM DOMAIN PROTEIN"/>
    <property type="match status" value="1"/>
</dbReference>
<dbReference type="Proteomes" id="UP001206692">
    <property type="component" value="Unassembled WGS sequence"/>
</dbReference>
<dbReference type="Gene3D" id="3.20.20.70">
    <property type="entry name" value="Aldolase class I"/>
    <property type="match status" value="1"/>
</dbReference>
<evidence type="ECO:0000259" key="5">
    <source>
        <dbReference type="PROSITE" id="PS51918"/>
    </source>
</evidence>
<dbReference type="Pfam" id="PF04055">
    <property type="entry name" value="Radical_SAM"/>
    <property type="match status" value="1"/>
</dbReference>
<keyword evidence="4" id="KW-0411">Iron-sulfur</keyword>
<dbReference type="SFLD" id="SFLDS00029">
    <property type="entry name" value="Radical_SAM"/>
    <property type="match status" value="1"/>
</dbReference>
<reference evidence="6 7" key="1">
    <citation type="submission" date="2022-06" db="EMBL/GenBank/DDBJ databases">
        <title>Isolation of gut microbiota from human fecal samples.</title>
        <authorList>
            <person name="Pamer E.G."/>
            <person name="Barat B."/>
            <person name="Waligurski E."/>
            <person name="Medina S."/>
            <person name="Paddock L."/>
            <person name="Mostad J."/>
        </authorList>
    </citation>
    <scope>NUCLEOTIDE SEQUENCE [LARGE SCALE GENOMIC DNA]</scope>
    <source>
        <strain evidence="6 7">DFI.1.1</strain>
    </source>
</reference>
<dbReference type="PANTHER" id="PTHR11228:SF7">
    <property type="entry name" value="PQQA PEPTIDE CYCLASE"/>
    <property type="match status" value="1"/>
</dbReference>
<dbReference type="InterPro" id="IPR013785">
    <property type="entry name" value="Aldolase_TIM"/>
</dbReference>
<dbReference type="RefSeq" id="WP_062412540.1">
    <property type="nucleotide sequence ID" value="NZ_JAJCIO010000016.1"/>
</dbReference>
<dbReference type="SFLD" id="SFLDG01386">
    <property type="entry name" value="main_SPASM_domain-containing"/>
    <property type="match status" value="1"/>
</dbReference>
<feature type="domain" description="Radical SAM core" evidence="5">
    <location>
        <begin position="101"/>
        <end position="313"/>
    </location>
</feature>
<accession>A0ABT1SSQ5</accession>
<dbReference type="EMBL" id="JANGEW010000013">
    <property type="protein sequence ID" value="MCQ5342915.1"/>
    <property type="molecule type" value="Genomic_DNA"/>
</dbReference>
<keyword evidence="2" id="KW-0479">Metal-binding</keyword>
<evidence type="ECO:0000256" key="3">
    <source>
        <dbReference type="ARBA" id="ARBA00023004"/>
    </source>
</evidence>
<name>A0ABT1SSQ5_9FIRM</name>